<gene>
    <name evidence="2" type="ORF">E2F50_20060</name>
</gene>
<dbReference type="RefSeq" id="WP_133317959.1">
    <property type="nucleotide sequence ID" value="NZ_SMTL01000007.1"/>
</dbReference>
<dbReference type="OrthoDB" id="8400271at2"/>
<keyword evidence="1" id="KW-0175">Coiled coil</keyword>
<name>A0A4R5U9G2_9HYPH</name>
<evidence type="ECO:0000313" key="3">
    <source>
        <dbReference type="Proteomes" id="UP000295238"/>
    </source>
</evidence>
<dbReference type="EMBL" id="SMTL01000007">
    <property type="protein sequence ID" value="TDK31243.1"/>
    <property type="molecule type" value="Genomic_DNA"/>
</dbReference>
<sequence>MIDPPTGKPDSPERKVELEQTVDYAVQLLLEEAHTLGWQRVEFLTAVMDAANNQLSAIEEERELEEASPLTSS</sequence>
<protein>
    <submittedName>
        <fullName evidence="2">Uncharacterized protein</fullName>
    </submittedName>
</protein>
<evidence type="ECO:0000313" key="2">
    <source>
        <dbReference type="EMBL" id="TDK31243.1"/>
    </source>
</evidence>
<organism evidence="2 3">
    <name type="scientific">Rhizobium deserti</name>
    <dbReference type="NCBI Taxonomy" id="2547961"/>
    <lineage>
        <taxon>Bacteria</taxon>
        <taxon>Pseudomonadati</taxon>
        <taxon>Pseudomonadota</taxon>
        <taxon>Alphaproteobacteria</taxon>
        <taxon>Hyphomicrobiales</taxon>
        <taxon>Rhizobiaceae</taxon>
        <taxon>Rhizobium/Agrobacterium group</taxon>
        <taxon>Rhizobium</taxon>
    </lineage>
</organism>
<reference evidence="2 3" key="1">
    <citation type="submission" date="2019-03" db="EMBL/GenBank/DDBJ databases">
        <title>Rhizobium sp. nov., an bacterium isolated from biocrust in Mu Us Desert.</title>
        <authorList>
            <person name="Lixiong L."/>
        </authorList>
    </citation>
    <scope>NUCLEOTIDE SEQUENCE [LARGE SCALE GENOMIC DNA]</scope>
    <source>
        <strain evidence="2 3">SPY-1</strain>
    </source>
</reference>
<evidence type="ECO:0000256" key="1">
    <source>
        <dbReference type="SAM" id="Coils"/>
    </source>
</evidence>
<dbReference type="AlphaFoldDB" id="A0A4R5U9G2"/>
<proteinExistence type="predicted"/>
<comment type="caution">
    <text evidence="2">The sequence shown here is derived from an EMBL/GenBank/DDBJ whole genome shotgun (WGS) entry which is preliminary data.</text>
</comment>
<accession>A0A4R5U9G2</accession>
<feature type="coiled-coil region" evidence="1">
    <location>
        <begin position="41"/>
        <end position="68"/>
    </location>
</feature>
<dbReference type="Proteomes" id="UP000295238">
    <property type="component" value="Unassembled WGS sequence"/>
</dbReference>
<keyword evidence="3" id="KW-1185">Reference proteome</keyword>